<comment type="caution">
    <text evidence="6">The sequence shown here is derived from an EMBL/GenBank/DDBJ whole genome shotgun (WGS) entry which is preliminary data.</text>
</comment>
<dbReference type="PRINTS" id="PR00039">
    <property type="entry name" value="HTHLYSR"/>
</dbReference>
<name>A0A7W3LWS3_ACTNM</name>
<dbReference type="PANTHER" id="PTHR30346">
    <property type="entry name" value="TRANSCRIPTIONAL DUAL REGULATOR HCAR-RELATED"/>
    <property type="match status" value="1"/>
</dbReference>
<evidence type="ECO:0000256" key="1">
    <source>
        <dbReference type="ARBA" id="ARBA00009437"/>
    </source>
</evidence>
<dbReference type="GO" id="GO:0003677">
    <property type="term" value="F:DNA binding"/>
    <property type="evidence" value="ECO:0007669"/>
    <property type="project" value="UniProtKB-KW"/>
</dbReference>
<dbReference type="CDD" id="cd08414">
    <property type="entry name" value="PBP2_LTTR_aromatics_like"/>
    <property type="match status" value="1"/>
</dbReference>
<keyword evidence="3 6" id="KW-0238">DNA-binding</keyword>
<dbReference type="SUPFAM" id="SSF53850">
    <property type="entry name" value="Periplasmic binding protein-like II"/>
    <property type="match status" value="1"/>
</dbReference>
<dbReference type="InterPro" id="IPR036388">
    <property type="entry name" value="WH-like_DNA-bd_sf"/>
</dbReference>
<organism evidence="6 7">
    <name type="scientific">Actinomadura namibiensis</name>
    <dbReference type="NCBI Taxonomy" id="182080"/>
    <lineage>
        <taxon>Bacteria</taxon>
        <taxon>Bacillati</taxon>
        <taxon>Actinomycetota</taxon>
        <taxon>Actinomycetes</taxon>
        <taxon>Streptosporangiales</taxon>
        <taxon>Thermomonosporaceae</taxon>
        <taxon>Actinomadura</taxon>
    </lineage>
</organism>
<evidence type="ECO:0000256" key="4">
    <source>
        <dbReference type="ARBA" id="ARBA00023163"/>
    </source>
</evidence>
<dbReference type="InterPro" id="IPR000847">
    <property type="entry name" value="LysR_HTH_N"/>
</dbReference>
<evidence type="ECO:0000313" key="6">
    <source>
        <dbReference type="EMBL" id="MBA8955635.1"/>
    </source>
</evidence>
<reference evidence="6 7" key="1">
    <citation type="submission" date="2020-08" db="EMBL/GenBank/DDBJ databases">
        <title>Genomic Encyclopedia of Type Strains, Phase IV (KMG-IV): sequencing the most valuable type-strain genomes for metagenomic binning, comparative biology and taxonomic classification.</title>
        <authorList>
            <person name="Goeker M."/>
        </authorList>
    </citation>
    <scope>NUCLEOTIDE SEQUENCE [LARGE SCALE GENOMIC DNA]</scope>
    <source>
        <strain evidence="6 7">DSM 44197</strain>
    </source>
</reference>
<protein>
    <submittedName>
        <fullName evidence="6">DNA-binding transcriptional LysR family regulator</fullName>
    </submittedName>
</protein>
<dbReference type="EMBL" id="JACJIA010000012">
    <property type="protein sequence ID" value="MBA8955635.1"/>
    <property type="molecule type" value="Genomic_DNA"/>
</dbReference>
<keyword evidence="2" id="KW-0805">Transcription regulation</keyword>
<evidence type="ECO:0000313" key="7">
    <source>
        <dbReference type="Proteomes" id="UP000572680"/>
    </source>
</evidence>
<feature type="domain" description="HTH lysR-type" evidence="5">
    <location>
        <begin position="1"/>
        <end position="58"/>
    </location>
</feature>
<dbReference type="GO" id="GO:0003700">
    <property type="term" value="F:DNA-binding transcription factor activity"/>
    <property type="evidence" value="ECO:0007669"/>
    <property type="project" value="InterPro"/>
</dbReference>
<keyword evidence="7" id="KW-1185">Reference proteome</keyword>
<dbReference type="SUPFAM" id="SSF46785">
    <property type="entry name" value="Winged helix' DNA-binding domain"/>
    <property type="match status" value="1"/>
</dbReference>
<evidence type="ECO:0000259" key="5">
    <source>
        <dbReference type="PROSITE" id="PS50931"/>
    </source>
</evidence>
<dbReference type="PROSITE" id="PS50931">
    <property type="entry name" value="HTH_LYSR"/>
    <property type="match status" value="1"/>
</dbReference>
<dbReference type="FunFam" id="1.10.10.10:FF:000001">
    <property type="entry name" value="LysR family transcriptional regulator"/>
    <property type="match status" value="1"/>
</dbReference>
<accession>A0A7W3LWS3</accession>
<dbReference type="AlphaFoldDB" id="A0A7W3LWS3"/>
<comment type="similarity">
    <text evidence="1">Belongs to the LysR transcriptional regulatory family.</text>
</comment>
<evidence type="ECO:0000256" key="3">
    <source>
        <dbReference type="ARBA" id="ARBA00023125"/>
    </source>
</evidence>
<dbReference type="Pfam" id="PF03466">
    <property type="entry name" value="LysR_substrate"/>
    <property type="match status" value="1"/>
</dbReference>
<gene>
    <name evidence="6" type="ORF">HNR61_007311</name>
</gene>
<dbReference type="PANTHER" id="PTHR30346:SF0">
    <property type="entry name" value="HCA OPERON TRANSCRIPTIONAL ACTIVATOR HCAR"/>
    <property type="match status" value="1"/>
</dbReference>
<dbReference type="InterPro" id="IPR005119">
    <property type="entry name" value="LysR_subst-bd"/>
</dbReference>
<dbReference type="Pfam" id="PF00126">
    <property type="entry name" value="HTH_1"/>
    <property type="match status" value="1"/>
</dbReference>
<evidence type="ECO:0000256" key="2">
    <source>
        <dbReference type="ARBA" id="ARBA00023015"/>
    </source>
</evidence>
<sequence>MEIRELECFLVLSEELHFGRAADRLYVSQSRVSQLLRSLESRVGGRLVERTSRRVRLTPLGERFLADLRPAYGALREAFERARADARGVDGVLRLGFAGTLSERLLDAVAAFRDEHPGCEVEVTELPLSDPFGAVRRAEVDAAIVLTPVREPDLAAGPVFSVEPVTLVVSARHPFAARAAVRAEDLAGCPVVGLADPAPRYWREAQSPAATPDGRPIPRGPVVATLQEGLTMAAVGRGGMLMCAATARHHRRADLAAVPVEGLPPSSLTLVWLPANRTARLDAFARVLTG</sequence>
<dbReference type="Gene3D" id="3.40.190.10">
    <property type="entry name" value="Periplasmic binding protein-like II"/>
    <property type="match status" value="2"/>
</dbReference>
<dbReference type="Proteomes" id="UP000572680">
    <property type="component" value="Unassembled WGS sequence"/>
</dbReference>
<dbReference type="GO" id="GO:0032993">
    <property type="term" value="C:protein-DNA complex"/>
    <property type="evidence" value="ECO:0007669"/>
    <property type="project" value="TreeGrafter"/>
</dbReference>
<dbReference type="RefSeq" id="WP_312898266.1">
    <property type="nucleotide sequence ID" value="NZ_BAAALP010000135.1"/>
</dbReference>
<dbReference type="Gene3D" id="1.10.10.10">
    <property type="entry name" value="Winged helix-like DNA-binding domain superfamily/Winged helix DNA-binding domain"/>
    <property type="match status" value="1"/>
</dbReference>
<proteinExistence type="inferred from homology"/>
<dbReference type="InterPro" id="IPR036390">
    <property type="entry name" value="WH_DNA-bd_sf"/>
</dbReference>
<keyword evidence="4" id="KW-0804">Transcription</keyword>